<reference evidence="2 3" key="1">
    <citation type="submission" date="2016-10" db="EMBL/GenBank/DDBJ databases">
        <authorList>
            <person name="de Groot N.N."/>
        </authorList>
    </citation>
    <scope>NUCLEOTIDE SEQUENCE [LARGE SCALE GENOMIC DNA]</scope>
    <source>
        <strain evidence="2 3">DSM 19548</strain>
    </source>
</reference>
<dbReference type="EMBL" id="FOLG01000001">
    <property type="protein sequence ID" value="SFB70218.1"/>
    <property type="molecule type" value="Genomic_DNA"/>
</dbReference>
<organism evidence="2 3">
    <name type="scientific">Tropicimonas isoalkanivorans</name>
    <dbReference type="NCBI Taxonomy" id="441112"/>
    <lineage>
        <taxon>Bacteria</taxon>
        <taxon>Pseudomonadati</taxon>
        <taxon>Pseudomonadota</taxon>
        <taxon>Alphaproteobacteria</taxon>
        <taxon>Rhodobacterales</taxon>
        <taxon>Roseobacteraceae</taxon>
        <taxon>Tropicimonas</taxon>
    </lineage>
</organism>
<feature type="transmembrane region" description="Helical" evidence="1">
    <location>
        <begin position="52"/>
        <end position="72"/>
    </location>
</feature>
<accession>A0A1I1DAW2</accession>
<gene>
    <name evidence="2" type="ORF">SAMN04488094_1018</name>
</gene>
<name>A0A1I1DAW2_9RHOB</name>
<feature type="transmembrane region" description="Helical" evidence="1">
    <location>
        <begin position="21"/>
        <end position="40"/>
    </location>
</feature>
<sequence length="132" mass="14398">MMKGRDDEETDAQQMTRVNRIAWHLINALIGIFPGAVVAVQTDSDVAGVCGWAGWVTLGIVLARVGFWDLVADVLGWIARPFTTLLETIQKSVSFIFIGIASVIGTLIAFAFSLFVLLGLLGLLWFGVKQLF</sequence>
<dbReference type="AlphaFoldDB" id="A0A1I1DAW2"/>
<dbReference type="Proteomes" id="UP000198728">
    <property type="component" value="Unassembled WGS sequence"/>
</dbReference>
<protein>
    <submittedName>
        <fullName evidence="2">Uncharacterized protein</fullName>
    </submittedName>
</protein>
<keyword evidence="1" id="KW-1133">Transmembrane helix</keyword>
<keyword evidence="1" id="KW-0812">Transmembrane</keyword>
<evidence type="ECO:0000313" key="3">
    <source>
        <dbReference type="Proteomes" id="UP000198728"/>
    </source>
</evidence>
<evidence type="ECO:0000256" key="1">
    <source>
        <dbReference type="SAM" id="Phobius"/>
    </source>
</evidence>
<keyword evidence="3" id="KW-1185">Reference proteome</keyword>
<proteinExistence type="predicted"/>
<feature type="transmembrane region" description="Helical" evidence="1">
    <location>
        <begin position="93"/>
        <end position="126"/>
    </location>
</feature>
<evidence type="ECO:0000313" key="2">
    <source>
        <dbReference type="EMBL" id="SFB70218.1"/>
    </source>
</evidence>
<dbReference type="RefSeq" id="WP_143089796.1">
    <property type="nucleotide sequence ID" value="NZ_FOLG01000001.1"/>
</dbReference>
<keyword evidence="1" id="KW-0472">Membrane</keyword>